<evidence type="ECO:0000313" key="5">
    <source>
        <dbReference type="EMBL" id="SMG30379.1"/>
    </source>
</evidence>
<dbReference type="SUPFAM" id="SSF53850">
    <property type="entry name" value="Periplasmic binding protein-like II"/>
    <property type="match status" value="1"/>
</dbReference>
<accession>A0A1X7JQR9</accession>
<comment type="similarity">
    <text evidence="1">Belongs to the bacterial solute-binding protein 5 family.</text>
</comment>
<feature type="domain" description="Solute-binding protein family 5" evidence="4">
    <location>
        <begin position="2"/>
        <end position="254"/>
    </location>
</feature>
<organism evidence="5 6">
    <name type="scientific">Dethiosulfovibrio salsuginis</name>
    <dbReference type="NCBI Taxonomy" id="561720"/>
    <lineage>
        <taxon>Bacteria</taxon>
        <taxon>Thermotogati</taxon>
        <taxon>Synergistota</taxon>
        <taxon>Synergistia</taxon>
        <taxon>Synergistales</taxon>
        <taxon>Dethiosulfovibrionaceae</taxon>
        <taxon>Dethiosulfovibrio</taxon>
    </lineage>
</organism>
<dbReference type="GO" id="GO:1904680">
    <property type="term" value="F:peptide transmembrane transporter activity"/>
    <property type="evidence" value="ECO:0007669"/>
    <property type="project" value="TreeGrafter"/>
</dbReference>
<keyword evidence="6" id="KW-1185">Reference proteome</keyword>
<dbReference type="EMBL" id="FXBB01000015">
    <property type="protein sequence ID" value="SMG30379.1"/>
    <property type="molecule type" value="Genomic_DNA"/>
</dbReference>
<dbReference type="Gene3D" id="3.10.105.10">
    <property type="entry name" value="Dipeptide-binding Protein, Domain 3"/>
    <property type="match status" value="1"/>
</dbReference>
<dbReference type="STRING" id="561720.SAMN06275492_1153"/>
<proteinExistence type="inferred from homology"/>
<dbReference type="GO" id="GO:0015833">
    <property type="term" value="P:peptide transport"/>
    <property type="evidence" value="ECO:0007669"/>
    <property type="project" value="TreeGrafter"/>
</dbReference>
<name>A0A1X7JQR9_9BACT</name>
<dbReference type="PANTHER" id="PTHR30290">
    <property type="entry name" value="PERIPLASMIC BINDING COMPONENT OF ABC TRANSPORTER"/>
    <property type="match status" value="1"/>
</dbReference>
<dbReference type="AlphaFoldDB" id="A0A1X7JQR9"/>
<dbReference type="Pfam" id="PF00496">
    <property type="entry name" value="SBP_bac_5"/>
    <property type="match status" value="1"/>
</dbReference>
<keyword evidence="3" id="KW-0732">Signal</keyword>
<sequence>MGTGRYKLIEHVRGDRLVFGRNDSYWGELPQAEKVTFKPITNEGTRTANMLSGAVDLVVDVPVRDFKILERNKNIKILTEPSMRVIYLNLAGWTDAPSKDAASPLKSPDGTNPLKDRRVREAIYRAINEEEIVDKIMNGFAVPAATYIPKGFNGYNPDVTRLGYDAKLAEKLLDEAGYPRQKDGYRFEITLDASNDRYINDGAIASAVAGYLEKVGIKVNLNLMSRTVFFSYISANNRNGDNTHFCMTGWADSGGESALMALDMIYSITQDGPIKEGYGGVNRGYYLNPDADALIDQAMATADPAERDGIMRKVWAMAAEDVSYIPLHFQEDIYAHNSRIEYQPRSNKYVYAWDIEFKD</sequence>
<dbReference type="Proteomes" id="UP000193355">
    <property type="component" value="Unassembled WGS sequence"/>
</dbReference>
<dbReference type="PANTHER" id="PTHR30290:SF9">
    <property type="entry name" value="OLIGOPEPTIDE-BINDING PROTEIN APPA"/>
    <property type="match status" value="1"/>
</dbReference>
<gene>
    <name evidence="5" type="ORF">SAMN06275492_1153</name>
</gene>
<evidence type="ECO:0000259" key="4">
    <source>
        <dbReference type="Pfam" id="PF00496"/>
    </source>
</evidence>
<evidence type="ECO:0000256" key="1">
    <source>
        <dbReference type="ARBA" id="ARBA00005695"/>
    </source>
</evidence>
<dbReference type="Gene3D" id="3.40.190.10">
    <property type="entry name" value="Periplasmic binding protein-like II"/>
    <property type="match status" value="1"/>
</dbReference>
<evidence type="ECO:0000256" key="2">
    <source>
        <dbReference type="ARBA" id="ARBA00022448"/>
    </source>
</evidence>
<protein>
    <submittedName>
        <fullName evidence="5">Peptide/nickel transport system substrate-binding protein</fullName>
    </submittedName>
</protein>
<reference evidence="6" key="1">
    <citation type="submission" date="2017-04" db="EMBL/GenBank/DDBJ databases">
        <authorList>
            <person name="Varghese N."/>
            <person name="Submissions S."/>
        </authorList>
    </citation>
    <scope>NUCLEOTIDE SEQUENCE [LARGE SCALE GENOMIC DNA]</scope>
    <source>
        <strain evidence="6">USBA 82</strain>
    </source>
</reference>
<keyword evidence="2" id="KW-0813">Transport</keyword>
<evidence type="ECO:0000313" key="6">
    <source>
        <dbReference type="Proteomes" id="UP000193355"/>
    </source>
</evidence>
<dbReference type="InterPro" id="IPR039424">
    <property type="entry name" value="SBP_5"/>
</dbReference>
<evidence type="ECO:0000256" key="3">
    <source>
        <dbReference type="ARBA" id="ARBA00022729"/>
    </source>
</evidence>
<dbReference type="InterPro" id="IPR000914">
    <property type="entry name" value="SBP_5_dom"/>
</dbReference>